<reference evidence="1" key="1">
    <citation type="submission" date="2023-10" db="EMBL/GenBank/DDBJ databases">
        <title>Two new lytic phages for Micrococcus sp. strain 1402.</title>
        <authorList>
            <person name="Petrzik K."/>
        </authorList>
    </citation>
    <scope>NUCLEOTIDE SEQUENCE</scope>
</reference>
<evidence type="ECO:0008006" key="2">
    <source>
        <dbReference type="Google" id="ProtNLM"/>
    </source>
</evidence>
<sequence>MNSFKVGIAELLIADIESGKPYTEGVATMAHGWADELRPYGYTELADKLAAL</sequence>
<name>A0AAU6R633_9CAUD</name>
<accession>A0AAU6R633</accession>
<dbReference type="EMBL" id="OR756648">
    <property type="protein sequence ID" value="WZE63403.1"/>
    <property type="molecule type" value="Genomic_DNA"/>
</dbReference>
<evidence type="ECO:0000313" key="1">
    <source>
        <dbReference type="EMBL" id="WZE63403.1"/>
    </source>
</evidence>
<proteinExistence type="predicted"/>
<organism evidence="1">
    <name type="scientific">Micrococcus phage Olihed</name>
    <dbReference type="NCBI Taxonomy" id="3092209"/>
    <lineage>
        <taxon>Viruses</taxon>
        <taxon>Duplodnaviria</taxon>
        <taxon>Heunggongvirae</taxon>
        <taxon>Uroviricota</taxon>
        <taxon>Caudoviricetes</taxon>
    </lineage>
</organism>
<protein>
    <recommendedName>
        <fullName evidence="2">Helix-turn-helix DNA binding domain protein</fullName>
    </recommendedName>
</protein>